<dbReference type="OrthoDB" id="2013972at2759"/>
<feature type="compositionally biased region" description="Acidic residues" evidence="5">
    <location>
        <begin position="486"/>
        <end position="507"/>
    </location>
</feature>
<dbReference type="GO" id="GO:0005524">
    <property type="term" value="F:ATP binding"/>
    <property type="evidence" value="ECO:0007669"/>
    <property type="project" value="UniProtKB-KW"/>
</dbReference>
<keyword evidence="8" id="KW-1185">Reference proteome</keyword>
<dbReference type="SUPFAM" id="SSF52540">
    <property type="entry name" value="P-loop containing nucleoside triphosphate hydrolases"/>
    <property type="match status" value="1"/>
</dbReference>
<dbReference type="InterPro" id="IPR040801">
    <property type="entry name" value="Ski2_N"/>
</dbReference>
<dbReference type="Pfam" id="PF13489">
    <property type="entry name" value="Methyltransf_23"/>
    <property type="match status" value="1"/>
</dbReference>
<keyword evidence="3" id="KW-0347">Helicase</keyword>
<gene>
    <name evidence="7" type="ORF">NLJ89_g5822</name>
</gene>
<dbReference type="EMBL" id="JANKHO010000573">
    <property type="protein sequence ID" value="KAJ3508317.1"/>
    <property type="molecule type" value="Genomic_DNA"/>
</dbReference>
<organism evidence="7 8">
    <name type="scientific">Agrocybe chaxingu</name>
    <dbReference type="NCBI Taxonomy" id="84603"/>
    <lineage>
        <taxon>Eukaryota</taxon>
        <taxon>Fungi</taxon>
        <taxon>Dikarya</taxon>
        <taxon>Basidiomycota</taxon>
        <taxon>Agaricomycotina</taxon>
        <taxon>Agaricomycetes</taxon>
        <taxon>Agaricomycetidae</taxon>
        <taxon>Agaricales</taxon>
        <taxon>Agaricineae</taxon>
        <taxon>Strophariaceae</taxon>
        <taxon>Agrocybe</taxon>
    </lineage>
</organism>
<dbReference type="FunFam" id="3.40.50.300:FF:000354">
    <property type="entry name" value="ATP-dependent RNA helicase SKI2"/>
    <property type="match status" value="1"/>
</dbReference>
<dbReference type="GO" id="GO:0016787">
    <property type="term" value="F:hydrolase activity"/>
    <property type="evidence" value="ECO:0007669"/>
    <property type="project" value="UniProtKB-KW"/>
</dbReference>
<dbReference type="SUPFAM" id="SSF53335">
    <property type="entry name" value="S-adenosyl-L-methionine-dependent methyltransferases"/>
    <property type="match status" value="1"/>
</dbReference>
<evidence type="ECO:0000256" key="4">
    <source>
        <dbReference type="ARBA" id="ARBA00022840"/>
    </source>
</evidence>
<feature type="region of interest" description="Disordered" evidence="5">
    <location>
        <begin position="485"/>
        <end position="541"/>
    </location>
</feature>
<dbReference type="AlphaFoldDB" id="A0A9W8K7N8"/>
<proteinExistence type="predicted"/>
<dbReference type="InterPro" id="IPR050699">
    <property type="entry name" value="RNA-DNA_Helicase"/>
</dbReference>
<dbReference type="InterPro" id="IPR014001">
    <property type="entry name" value="Helicase_ATP-bd"/>
</dbReference>
<dbReference type="SMART" id="SM00487">
    <property type="entry name" value="DEXDc"/>
    <property type="match status" value="1"/>
</dbReference>
<comment type="caution">
    <text evidence="7">The sequence shown here is derived from an EMBL/GenBank/DDBJ whole genome shotgun (WGS) entry which is preliminary data.</text>
</comment>
<dbReference type="PANTHER" id="PTHR12131">
    <property type="entry name" value="ATP-DEPENDENT RNA AND DNA HELICASE"/>
    <property type="match status" value="1"/>
</dbReference>
<keyword evidence="4" id="KW-0067">ATP-binding</keyword>
<dbReference type="Pfam" id="PF17911">
    <property type="entry name" value="Ski2_N"/>
    <property type="match status" value="1"/>
</dbReference>
<evidence type="ECO:0000259" key="6">
    <source>
        <dbReference type="PROSITE" id="PS51192"/>
    </source>
</evidence>
<evidence type="ECO:0000256" key="2">
    <source>
        <dbReference type="ARBA" id="ARBA00022801"/>
    </source>
</evidence>
<dbReference type="InterPro" id="IPR027417">
    <property type="entry name" value="P-loop_NTPase"/>
</dbReference>
<dbReference type="CDD" id="cd02440">
    <property type="entry name" value="AdoMet_MTases"/>
    <property type="match status" value="1"/>
</dbReference>
<sequence>MNTMEFDSDNESDVFSMASAAPYSVSGSMTSYDVDLSMRSASPAPSVVSITDSVQSLYRQEHGRNLNNYSNVYHLPADEEELDRLDKQHTMFVDMMGGKYVPGMEAIMGDDVPGETKACLDLGCGSGSWIMDVARDFPNCSAVAVDLVPMQSTSMPPNLRSEVDDINLGLEHFYGDFNVVHARLISSGIKDYHLLVDQISRVLRPGGLIDISEFDFHMYDKDHRRIELGTHEIGPPWWARWMTLLNAAIRAKGGDVDAATHLYDWVSSNPLFEGAIYREFWLPVVPGPREANETEFQRRFYTKLREDVTSFVRSGRPLLLGSGLSEDLINDLEKNAVAELERRESPQYTRLQHWEHKISAPDLLRSEPAPPPTTVAFVRAGLDGRVTGYTEVETVYLMPLPNGLTSTSLNRAPGPGKNFVRGKSGFVPFWPGGLDPDSVDSNKCPKFVKDLKGLRTVAPGLSRGLRLPGDPVEDEELVVISNDGVDASEEQEDEEIPPPEPPLDEDQGSSLDQRKDVDDLLPASRSNLRPVGPPRKKKRQIVQKRDWAHVIDVNTPLHNFHELVPEMAHNYPFELDTFQKQAVYHLEMGDSVFVAAHTSAGKTVVAEYAIALAEKHMTRAIYTSPIKALSNQKFRDFKQTFSSSSVGILTGDVQINPEASCLIMTTEILRSMLYKGADLIRDVEFVIFDEVHYRGVVWEEVIIMLPDHVNIILLSATVPNTKEFADWVG</sequence>
<dbReference type="Gene3D" id="3.40.50.300">
    <property type="entry name" value="P-loop containing nucleotide triphosphate hydrolases"/>
    <property type="match status" value="1"/>
</dbReference>
<keyword evidence="2" id="KW-0378">Hydrolase</keyword>
<dbReference type="Gene3D" id="3.40.50.150">
    <property type="entry name" value="Vaccinia Virus protein VP39"/>
    <property type="match status" value="1"/>
</dbReference>
<dbReference type="InterPro" id="IPR011545">
    <property type="entry name" value="DEAD/DEAH_box_helicase_dom"/>
</dbReference>
<accession>A0A9W8K7N8</accession>
<evidence type="ECO:0000256" key="3">
    <source>
        <dbReference type="ARBA" id="ARBA00022806"/>
    </source>
</evidence>
<dbReference type="InterPro" id="IPR029063">
    <property type="entry name" value="SAM-dependent_MTases_sf"/>
</dbReference>
<keyword evidence="1" id="KW-0547">Nucleotide-binding</keyword>
<evidence type="ECO:0000313" key="8">
    <source>
        <dbReference type="Proteomes" id="UP001148786"/>
    </source>
</evidence>
<evidence type="ECO:0000256" key="5">
    <source>
        <dbReference type="SAM" id="MobiDB-lite"/>
    </source>
</evidence>
<protein>
    <recommendedName>
        <fullName evidence="6">Helicase ATP-binding domain-containing protein</fullName>
    </recommendedName>
</protein>
<dbReference type="GO" id="GO:0070478">
    <property type="term" value="P:nuclear-transcribed mRNA catabolic process, 3'-5' exonucleolytic nonsense-mediated decay"/>
    <property type="evidence" value="ECO:0007669"/>
    <property type="project" value="TreeGrafter"/>
</dbReference>
<feature type="domain" description="Helicase ATP-binding" evidence="6">
    <location>
        <begin position="583"/>
        <end position="729"/>
    </location>
</feature>
<evidence type="ECO:0000313" key="7">
    <source>
        <dbReference type="EMBL" id="KAJ3508317.1"/>
    </source>
</evidence>
<dbReference type="GO" id="GO:0055087">
    <property type="term" value="C:Ski complex"/>
    <property type="evidence" value="ECO:0007669"/>
    <property type="project" value="TreeGrafter"/>
</dbReference>
<dbReference type="GO" id="GO:0004386">
    <property type="term" value="F:helicase activity"/>
    <property type="evidence" value="ECO:0007669"/>
    <property type="project" value="UniProtKB-KW"/>
</dbReference>
<dbReference type="GO" id="GO:0003676">
    <property type="term" value="F:nucleic acid binding"/>
    <property type="evidence" value="ECO:0007669"/>
    <property type="project" value="InterPro"/>
</dbReference>
<reference evidence="7" key="1">
    <citation type="submission" date="2022-07" db="EMBL/GenBank/DDBJ databases">
        <title>Genome Sequence of Agrocybe chaxingu.</title>
        <authorList>
            <person name="Buettner E."/>
        </authorList>
    </citation>
    <scope>NUCLEOTIDE SEQUENCE</scope>
    <source>
        <strain evidence="7">MP-N11</strain>
    </source>
</reference>
<dbReference type="PROSITE" id="PS51192">
    <property type="entry name" value="HELICASE_ATP_BIND_1"/>
    <property type="match status" value="1"/>
</dbReference>
<evidence type="ECO:0000256" key="1">
    <source>
        <dbReference type="ARBA" id="ARBA00022741"/>
    </source>
</evidence>
<dbReference type="PANTHER" id="PTHR12131:SF1">
    <property type="entry name" value="ATP-DEPENDENT RNA HELICASE SUPV3L1, MITOCHONDRIAL-RELATED"/>
    <property type="match status" value="1"/>
</dbReference>
<dbReference type="Proteomes" id="UP001148786">
    <property type="component" value="Unassembled WGS sequence"/>
</dbReference>
<name>A0A9W8K7N8_9AGAR</name>
<dbReference type="Pfam" id="PF00270">
    <property type="entry name" value="DEAD"/>
    <property type="match status" value="1"/>
</dbReference>